<keyword evidence="7" id="KW-0378">Hydrolase</keyword>
<keyword evidence="11" id="KW-1133">Transmembrane helix</keyword>
<evidence type="ECO:0000256" key="9">
    <source>
        <dbReference type="ARBA" id="ARBA00023180"/>
    </source>
</evidence>
<feature type="domain" description="Calcineurin-like phosphoesterase" evidence="13">
    <location>
        <begin position="30"/>
        <end position="289"/>
    </location>
</feature>
<evidence type="ECO:0000256" key="11">
    <source>
        <dbReference type="SAM" id="Phobius"/>
    </source>
</evidence>
<reference evidence="15" key="1">
    <citation type="journal article" date="2021" name="Genome Biol. Evol.">
        <title>A High-Quality Reference Genome for a Parasitic Bivalve with Doubly Uniparental Inheritance (Bivalvia: Unionida).</title>
        <authorList>
            <person name="Smith C.H."/>
        </authorList>
    </citation>
    <scope>NUCLEOTIDE SEQUENCE</scope>
    <source>
        <strain evidence="15">CHS0354</strain>
    </source>
</reference>
<evidence type="ECO:0000256" key="4">
    <source>
        <dbReference type="ARBA" id="ARBA00022525"/>
    </source>
</evidence>
<organism evidence="15 16">
    <name type="scientific">Potamilus streckersoni</name>
    <dbReference type="NCBI Taxonomy" id="2493646"/>
    <lineage>
        <taxon>Eukaryota</taxon>
        <taxon>Metazoa</taxon>
        <taxon>Spiralia</taxon>
        <taxon>Lophotrochozoa</taxon>
        <taxon>Mollusca</taxon>
        <taxon>Bivalvia</taxon>
        <taxon>Autobranchia</taxon>
        <taxon>Heteroconchia</taxon>
        <taxon>Palaeoheterodonta</taxon>
        <taxon>Unionida</taxon>
        <taxon>Unionoidea</taxon>
        <taxon>Unionidae</taxon>
        <taxon>Ambleminae</taxon>
        <taxon>Lampsilini</taxon>
        <taxon>Potamilus</taxon>
    </lineage>
</organism>
<comment type="cofactor">
    <cofactor evidence="1">
        <name>Zn(2+)</name>
        <dbReference type="ChEBI" id="CHEBI:29105"/>
    </cofactor>
</comment>
<evidence type="ECO:0000256" key="3">
    <source>
        <dbReference type="ARBA" id="ARBA00008234"/>
    </source>
</evidence>
<dbReference type="InterPro" id="IPR045473">
    <property type="entry name" value="ASM_C"/>
</dbReference>
<protein>
    <recommendedName>
        <fullName evidence="17">Acid sphingomyelinase-like phosphodiesterase</fullName>
    </recommendedName>
</protein>
<keyword evidence="8" id="KW-0862">Zinc</keyword>
<name>A0AAE0WDU6_9BIVA</name>
<comment type="caution">
    <text evidence="15">The sequence shown here is derived from an EMBL/GenBank/DDBJ whole genome shotgun (WGS) entry which is preliminary data.</text>
</comment>
<evidence type="ECO:0000259" key="14">
    <source>
        <dbReference type="Pfam" id="PF19272"/>
    </source>
</evidence>
<dbReference type="GO" id="GO:0046872">
    <property type="term" value="F:metal ion binding"/>
    <property type="evidence" value="ECO:0007669"/>
    <property type="project" value="UniProtKB-KW"/>
</dbReference>
<dbReference type="CDD" id="cd00842">
    <property type="entry name" value="MPP_ASMase"/>
    <property type="match status" value="1"/>
</dbReference>
<feature type="compositionally biased region" description="Low complexity" evidence="10">
    <location>
        <begin position="443"/>
        <end position="457"/>
    </location>
</feature>
<reference evidence="15" key="2">
    <citation type="journal article" date="2021" name="Genome Biol. Evol.">
        <title>Developing a high-quality reference genome for a parasitic bivalve with doubly uniparental inheritance (Bivalvia: Unionida).</title>
        <authorList>
            <person name="Smith C.H."/>
        </authorList>
    </citation>
    <scope>NUCLEOTIDE SEQUENCE</scope>
    <source>
        <strain evidence="15">CHS0354</strain>
        <tissue evidence="15">Mantle</tissue>
    </source>
</reference>
<reference evidence="15" key="3">
    <citation type="submission" date="2023-05" db="EMBL/GenBank/DDBJ databases">
        <authorList>
            <person name="Smith C.H."/>
        </authorList>
    </citation>
    <scope>NUCLEOTIDE SEQUENCE</scope>
    <source>
        <strain evidence="15">CHS0354</strain>
        <tissue evidence="15">Mantle</tissue>
    </source>
</reference>
<evidence type="ECO:0000256" key="2">
    <source>
        <dbReference type="ARBA" id="ARBA00004613"/>
    </source>
</evidence>
<accession>A0AAE0WDU6</accession>
<evidence type="ECO:0000256" key="8">
    <source>
        <dbReference type="ARBA" id="ARBA00022833"/>
    </source>
</evidence>
<keyword evidence="11" id="KW-0472">Membrane</keyword>
<dbReference type="InterPro" id="IPR041805">
    <property type="entry name" value="ASMase/PPN1_MPP"/>
</dbReference>
<evidence type="ECO:0000256" key="10">
    <source>
        <dbReference type="SAM" id="MobiDB-lite"/>
    </source>
</evidence>
<dbReference type="SUPFAM" id="SSF56300">
    <property type="entry name" value="Metallo-dependent phosphatases"/>
    <property type="match status" value="1"/>
</dbReference>
<keyword evidence="6 12" id="KW-0732">Signal</keyword>
<feature type="signal peptide" evidence="12">
    <location>
        <begin position="1"/>
        <end position="19"/>
    </location>
</feature>
<dbReference type="EMBL" id="JAEAOA010001752">
    <property type="protein sequence ID" value="KAK3609735.1"/>
    <property type="molecule type" value="Genomic_DNA"/>
</dbReference>
<dbReference type="GO" id="GO:0008081">
    <property type="term" value="F:phosphoric diester hydrolase activity"/>
    <property type="evidence" value="ECO:0007669"/>
    <property type="project" value="TreeGrafter"/>
</dbReference>
<dbReference type="InterPro" id="IPR029052">
    <property type="entry name" value="Metallo-depent_PP-like"/>
</dbReference>
<keyword evidence="9" id="KW-0325">Glycoprotein</keyword>
<comment type="similarity">
    <text evidence="3">Belongs to the acid sphingomyelinase family.</text>
</comment>
<dbReference type="Pfam" id="PF19272">
    <property type="entry name" value="ASMase_C"/>
    <property type="match status" value="1"/>
</dbReference>
<dbReference type="PANTHER" id="PTHR10340">
    <property type="entry name" value="SPHINGOMYELIN PHOSPHODIESTERASE"/>
    <property type="match status" value="1"/>
</dbReference>
<dbReference type="InterPro" id="IPR004843">
    <property type="entry name" value="Calcineurin-like_PHP"/>
</dbReference>
<feature type="chain" id="PRO_5042207299" description="Acid sphingomyelinase-like phosphodiesterase" evidence="12">
    <location>
        <begin position="20"/>
        <end position="516"/>
    </location>
</feature>
<keyword evidence="5" id="KW-0479">Metal-binding</keyword>
<dbReference type="Gene3D" id="3.60.21.10">
    <property type="match status" value="1"/>
</dbReference>
<sequence length="516" mass="59180">MKDITVIFFCFCAFGGEFGVDSDRGNKRYFWQVSDFHFDASYSSRHGDPSKMCHEGSVSNFSQLGMFGNYLCDAPWKLVTSAMQAMKDFSPDPDFILWSGDSIPHVKDADINLEKVYINIGNVTDEIRKTFPNTSIFPVLGNHDSYPSNEMPYDINLSDYYRQILTSSHWDSLLDDNCQKQFQKGGYFSISPHFGLRIIALNTNLYSTLNTLTNHLVDPADQFQWLDGQLDDARKSKEKVFLVAHISPGFFEKIPNFPWFYEDYNKRYLDLLRKHADIITAQFYGHEHTDSFRLLYDSNSTEKPIGCLLLSPSVTPWRSTLPGVGANNPAIRLFEYDIETGIIQRYQQFYLNLTAANIDRNATWLQEYDTKEDYALDKITPYDMQHLVDSFYNIKNGIFQKYLIFNSVSQELTPACNSSCFQQNICAITKLVVDEYESCIAGSKTTSNPSSTKNPDSTTKKHHDHDNDFPKLMYYVIGAIAIVIFVIFLIIGFLCISRRRKIVPPRYAKFGSLPVN</sequence>
<gene>
    <name evidence="15" type="ORF">CHS0354_029180</name>
</gene>
<evidence type="ECO:0000256" key="7">
    <source>
        <dbReference type="ARBA" id="ARBA00022801"/>
    </source>
</evidence>
<keyword evidence="11" id="KW-0812">Transmembrane</keyword>
<evidence type="ECO:0000313" key="15">
    <source>
        <dbReference type="EMBL" id="KAK3609735.1"/>
    </source>
</evidence>
<evidence type="ECO:0000256" key="1">
    <source>
        <dbReference type="ARBA" id="ARBA00001947"/>
    </source>
</evidence>
<proteinExistence type="inferred from homology"/>
<dbReference type="Pfam" id="PF00149">
    <property type="entry name" value="Metallophos"/>
    <property type="match status" value="1"/>
</dbReference>
<evidence type="ECO:0008006" key="17">
    <source>
        <dbReference type="Google" id="ProtNLM"/>
    </source>
</evidence>
<dbReference type="GO" id="GO:0005615">
    <property type="term" value="C:extracellular space"/>
    <property type="evidence" value="ECO:0007669"/>
    <property type="project" value="TreeGrafter"/>
</dbReference>
<comment type="subcellular location">
    <subcellularLocation>
        <location evidence="2">Secreted</location>
    </subcellularLocation>
</comment>
<evidence type="ECO:0000259" key="13">
    <source>
        <dbReference type="Pfam" id="PF00149"/>
    </source>
</evidence>
<feature type="transmembrane region" description="Helical" evidence="11">
    <location>
        <begin position="472"/>
        <end position="496"/>
    </location>
</feature>
<evidence type="ECO:0000256" key="12">
    <source>
        <dbReference type="SAM" id="SignalP"/>
    </source>
</evidence>
<evidence type="ECO:0000256" key="6">
    <source>
        <dbReference type="ARBA" id="ARBA00022729"/>
    </source>
</evidence>
<dbReference type="PANTHER" id="PTHR10340:SF57">
    <property type="entry name" value="METALLOPHOS DOMAIN-CONTAINING PROTEIN"/>
    <property type="match status" value="1"/>
</dbReference>
<keyword evidence="16" id="KW-1185">Reference proteome</keyword>
<feature type="region of interest" description="Disordered" evidence="10">
    <location>
        <begin position="443"/>
        <end position="464"/>
    </location>
</feature>
<evidence type="ECO:0000256" key="5">
    <source>
        <dbReference type="ARBA" id="ARBA00022723"/>
    </source>
</evidence>
<keyword evidence="4" id="KW-0964">Secreted</keyword>
<feature type="domain" description="Sphingomyelin phosphodiesterase C-terminal" evidence="14">
    <location>
        <begin position="303"/>
        <end position="443"/>
    </location>
</feature>
<dbReference type="AlphaFoldDB" id="A0AAE0WDU6"/>
<evidence type="ECO:0000313" key="16">
    <source>
        <dbReference type="Proteomes" id="UP001195483"/>
    </source>
</evidence>
<dbReference type="Proteomes" id="UP001195483">
    <property type="component" value="Unassembled WGS sequence"/>
</dbReference>